<feature type="domain" description="PDZ" evidence="6">
    <location>
        <begin position="704"/>
        <end position="768"/>
    </location>
</feature>
<organism evidence="7 8">
    <name type="scientific">Iphiclides podalirius</name>
    <name type="common">scarce swallowtail</name>
    <dbReference type="NCBI Taxonomy" id="110791"/>
    <lineage>
        <taxon>Eukaryota</taxon>
        <taxon>Metazoa</taxon>
        <taxon>Ecdysozoa</taxon>
        <taxon>Arthropoda</taxon>
        <taxon>Hexapoda</taxon>
        <taxon>Insecta</taxon>
        <taxon>Pterygota</taxon>
        <taxon>Neoptera</taxon>
        <taxon>Endopterygota</taxon>
        <taxon>Lepidoptera</taxon>
        <taxon>Glossata</taxon>
        <taxon>Ditrysia</taxon>
        <taxon>Papilionoidea</taxon>
        <taxon>Papilionidae</taxon>
        <taxon>Papilioninae</taxon>
        <taxon>Iphiclides</taxon>
    </lineage>
</organism>
<dbReference type="PANTHER" id="PTHR15711">
    <property type="entry name" value="RAP GTPASE-ACTIVATING PROTEIN"/>
    <property type="match status" value="1"/>
</dbReference>
<gene>
    <name evidence="7" type="ORF">IPOD504_LOCUS17299</name>
</gene>
<feature type="region of interest" description="Disordered" evidence="4">
    <location>
        <begin position="795"/>
        <end position="875"/>
    </location>
</feature>
<dbReference type="Pfam" id="PF00595">
    <property type="entry name" value="PDZ"/>
    <property type="match status" value="1"/>
</dbReference>
<evidence type="ECO:0000313" key="8">
    <source>
        <dbReference type="Proteomes" id="UP000837857"/>
    </source>
</evidence>
<evidence type="ECO:0008006" key="9">
    <source>
        <dbReference type="Google" id="ProtNLM"/>
    </source>
</evidence>
<dbReference type="InterPro" id="IPR035974">
    <property type="entry name" value="Rap/Ran-GAP_sf"/>
</dbReference>
<reference evidence="7" key="1">
    <citation type="submission" date="2022-03" db="EMBL/GenBank/DDBJ databases">
        <authorList>
            <person name="Martin H S."/>
        </authorList>
    </citation>
    <scope>NUCLEOTIDE SEQUENCE</scope>
</reference>
<dbReference type="Pfam" id="PF02145">
    <property type="entry name" value="Rap_GAP"/>
    <property type="match status" value="1"/>
</dbReference>
<dbReference type="InterPro" id="IPR036034">
    <property type="entry name" value="PDZ_sf"/>
</dbReference>
<evidence type="ECO:0000256" key="2">
    <source>
        <dbReference type="ARBA" id="ARBA00023054"/>
    </source>
</evidence>
<feature type="non-terminal residue" evidence="7">
    <location>
        <position position="1070"/>
    </location>
</feature>
<protein>
    <recommendedName>
        <fullName evidence="9">Signal-induced proliferation-associated 1-like protein 2</fullName>
    </recommendedName>
</protein>
<dbReference type="SUPFAM" id="SSF111347">
    <property type="entry name" value="Rap/Ran-GAP"/>
    <property type="match status" value="1"/>
</dbReference>
<proteinExistence type="predicted"/>
<dbReference type="InterPro" id="IPR001478">
    <property type="entry name" value="PDZ"/>
</dbReference>
<evidence type="ECO:0000256" key="3">
    <source>
        <dbReference type="SAM" id="Coils"/>
    </source>
</evidence>
<sequence length="1070" mass="116035">MYAPDHLRRKEVRDVMYRSNSSLDLIYTDHQSGNGLRREYGSHGSIDVIGGTSERLPAMVHNYSGVSTPDKPPGLGRAADRLAEVLASDHADGPTPRSSISPKPRLKLNKLWGGATPVLPRQPLDDGAINSSVTEEAKKKQFAHYDCQSLMANLSYAAEIRGALLSRRRNTTTGASAASLLATRGLPAGEDSIPDTGDGRSNELLESCPFFRNELGGEEERCISLCSRTARGAIPGQYGGWHRPRAAYGFSVLEFPPGQTHWRQGCPFTRSLAPLPVESQDLGALYYRNYFYTQLLEDALPTAKPSNNSATYNTKDVLEYIAPEIQLSCLRLGITNSGAEEQLLRLDEQCVTRHYKVGVMYCKSGQSTEEEMYNNQEAGPAFVEFLQMLGQTVRLKDFDKYKAGLDNRTDSTGLYSVYTTYQGCEIMFHVSTMLPYTPNNRQQLLRKRHIGNDIVTIVFQEPGAAPFTPRNIRSQFQHVFVVVRVIDPCTENTHYSIAVSRAKEVPLFGPPIKDGAVYPKGDSFTDLLLSKIINGENAAIQSPKFSTMATRTRQEYLKDLAKNYVTATTVESGQKFSIFSSLLMKSGNNSNSNSLIPRLDNCANDVLVGGALCFHVQVQDEGAGGSLLDCIMGVSADSIVLIEDSSRQIVLVLPTNTLLGWVVSGGWSRVYYHRGESVRVRGAPDALLRRLASVAPPHAHALNEITLERGQAAQLGFHVQPDGLVTAVEGGGCAARAGVRRGARLLEVCRAAVVALHHDQLVDLLKTSDPVTVTVTFATSARCGCEAAGEEWAAATARADAQQPGRARRHDRHSPPRSDSSGYGTGGSGRSVRRSPQTSPVSESARRSEPRHARRPRSSPAAAVVPAASATAAPQTNSLTEELMRLMDAELGESGSRGPPLPLPDATALDWAALVHTATRAMLQICEEHNYPSMDNMEPLENATNEPIQDSWHETPVSETSLSTVTSMSPSGASSAGSVVTSGATSGAAGGAISGNNCAVGNGTACGCGLAARVAALEAESASAQRQNNQLEEEVRRLRRHNARLREESARAVWQLRHFTQWLKRTVDRQ</sequence>
<dbReference type="EMBL" id="OW152821">
    <property type="protein sequence ID" value="CAH2076501.1"/>
    <property type="molecule type" value="Genomic_DNA"/>
</dbReference>
<feature type="compositionally biased region" description="Low complexity" evidence="4">
    <location>
        <begin position="858"/>
        <end position="874"/>
    </location>
</feature>
<dbReference type="SMART" id="SM00228">
    <property type="entry name" value="PDZ"/>
    <property type="match status" value="1"/>
</dbReference>
<dbReference type="SUPFAM" id="SSF50156">
    <property type="entry name" value="PDZ domain-like"/>
    <property type="match status" value="1"/>
</dbReference>
<feature type="coiled-coil region" evidence="3">
    <location>
        <begin position="1014"/>
        <end position="1051"/>
    </location>
</feature>
<accession>A0ABN8J5N0</accession>
<evidence type="ECO:0000313" key="7">
    <source>
        <dbReference type="EMBL" id="CAH2076501.1"/>
    </source>
</evidence>
<keyword evidence="1" id="KW-0343">GTPase activation</keyword>
<dbReference type="Gene3D" id="2.30.42.10">
    <property type="match status" value="1"/>
</dbReference>
<feature type="domain" description="Rap-GAP" evidence="5">
    <location>
        <begin position="343"/>
        <end position="560"/>
    </location>
</feature>
<evidence type="ECO:0000256" key="1">
    <source>
        <dbReference type="ARBA" id="ARBA00022468"/>
    </source>
</evidence>
<keyword evidence="2 3" id="KW-0175">Coiled coil</keyword>
<keyword evidence="8" id="KW-1185">Reference proteome</keyword>
<evidence type="ECO:0000259" key="5">
    <source>
        <dbReference type="PROSITE" id="PS50085"/>
    </source>
</evidence>
<dbReference type="PROSITE" id="PS50106">
    <property type="entry name" value="PDZ"/>
    <property type="match status" value="1"/>
</dbReference>
<dbReference type="PANTHER" id="PTHR15711:SF22">
    <property type="entry name" value="RAP-GAP DOMAIN-CONTAINING PROTEIN"/>
    <property type="match status" value="1"/>
</dbReference>
<dbReference type="Proteomes" id="UP000837857">
    <property type="component" value="Chromosome 9"/>
</dbReference>
<evidence type="ECO:0000259" key="6">
    <source>
        <dbReference type="PROSITE" id="PS50106"/>
    </source>
</evidence>
<name>A0ABN8J5N0_9NEOP</name>
<evidence type="ECO:0000256" key="4">
    <source>
        <dbReference type="SAM" id="MobiDB-lite"/>
    </source>
</evidence>
<dbReference type="InterPro" id="IPR000331">
    <property type="entry name" value="Rap/Ran_GAP_dom"/>
</dbReference>
<dbReference type="Gene3D" id="3.40.50.11210">
    <property type="entry name" value="Rap/Ran-GAP"/>
    <property type="match status" value="1"/>
</dbReference>
<dbReference type="PROSITE" id="PS50085">
    <property type="entry name" value="RAPGAP"/>
    <property type="match status" value="1"/>
</dbReference>
<dbReference type="InterPro" id="IPR050989">
    <property type="entry name" value="Rap1_Ran_GAP"/>
</dbReference>